<dbReference type="OrthoDB" id="5853561at2"/>
<accession>A0A0H3FT73</accession>
<dbReference type="PANTHER" id="PTHR43798">
    <property type="entry name" value="MONOACYLGLYCEROL LIPASE"/>
    <property type="match status" value="1"/>
</dbReference>
<evidence type="ECO:0000313" key="2">
    <source>
        <dbReference type="EMBL" id="AEG98930.1"/>
    </source>
</evidence>
<feature type="domain" description="AB hydrolase-1" evidence="1">
    <location>
        <begin position="24"/>
        <end position="133"/>
    </location>
</feature>
<keyword evidence="2" id="KW-0378">Hydrolase</keyword>
<dbReference type="PANTHER" id="PTHR43798:SF33">
    <property type="entry name" value="HYDROLASE, PUTATIVE (AFU_ORTHOLOGUE AFUA_2G14860)-RELATED"/>
    <property type="match status" value="1"/>
</dbReference>
<dbReference type="HOGENOM" id="CLU_020336_39_0_6"/>
<sequence length="249" mass="26903">MNSFYSHLAGATVRWFDFQGQGDPIVFIHGLGCASSYDYPPVVSNPILNGRRALLIDLPGYGYSDKPLQFGYRIADQAAVVVEWLNKLQVSRCILYGHSMGGSVAIEAAQRLGKRVEALIVAEPNLYAGGGFYSCKIAGQTEDDFIANGYQSMLAEETSPWKGCLQNSAPWALWRGATSLVVGASPSWFESFIHLQCRKTLIYGSLSLPSQEAEDVETAGIALAVIPQAGHSMAWENPAALARVIAGLL</sequence>
<dbReference type="InterPro" id="IPR050266">
    <property type="entry name" value="AB_hydrolase_sf"/>
</dbReference>
<organism evidence="2 3">
    <name type="scientific">Klebsiella aerogenes (strain ATCC 13048 / DSM 30053 / CCUG 1429 / JCM 1235 / KCTC 2190 / NBRC 13534 / NCIMB 10102 / NCTC 10006 / CDC 819-56)</name>
    <name type="common">Enterobacter aerogenes</name>
    <dbReference type="NCBI Taxonomy" id="1028307"/>
    <lineage>
        <taxon>Bacteria</taxon>
        <taxon>Pseudomonadati</taxon>
        <taxon>Pseudomonadota</taxon>
        <taxon>Gammaproteobacteria</taxon>
        <taxon>Enterobacterales</taxon>
        <taxon>Enterobacteriaceae</taxon>
        <taxon>Klebsiella/Raoultella group</taxon>
        <taxon>Klebsiella</taxon>
    </lineage>
</organism>
<dbReference type="KEGG" id="eae:EAE_20115"/>
<dbReference type="GeneID" id="93312204"/>
<dbReference type="GO" id="GO:0016787">
    <property type="term" value="F:hydrolase activity"/>
    <property type="evidence" value="ECO:0007669"/>
    <property type="project" value="UniProtKB-KW"/>
</dbReference>
<dbReference type="Proteomes" id="UP000008881">
    <property type="component" value="Chromosome"/>
</dbReference>
<evidence type="ECO:0000313" key="3">
    <source>
        <dbReference type="Proteomes" id="UP000008881"/>
    </source>
</evidence>
<dbReference type="InterPro" id="IPR000073">
    <property type="entry name" value="AB_hydrolase_1"/>
</dbReference>
<dbReference type="Gene3D" id="3.40.50.1820">
    <property type="entry name" value="alpha/beta hydrolase"/>
    <property type="match status" value="1"/>
</dbReference>
<dbReference type="AlphaFoldDB" id="A0A0H3FT73"/>
<proteinExistence type="predicted"/>
<dbReference type="EMBL" id="CP002824">
    <property type="protein sequence ID" value="AEG98930.1"/>
    <property type="molecule type" value="Genomic_DNA"/>
</dbReference>
<evidence type="ECO:0000259" key="1">
    <source>
        <dbReference type="Pfam" id="PF00561"/>
    </source>
</evidence>
<protein>
    <submittedName>
        <fullName evidence="2">Alpha/beta hydrolase fold protein</fullName>
    </submittedName>
</protein>
<dbReference type="PRINTS" id="PR00111">
    <property type="entry name" value="ABHYDROLASE"/>
</dbReference>
<gene>
    <name evidence="2" type="ordered locus">EAE_20115</name>
</gene>
<name>A0A0H3FT73_KLEAK</name>
<dbReference type="GO" id="GO:0016020">
    <property type="term" value="C:membrane"/>
    <property type="evidence" value="ECO:0007669"/>
    <property type="project" value="TreeGrafter"/>
</dbReference>
<dbReference type="SUPFAM" id="SSF53474">
    <property type="entry name" value="alpha/beta-Hydrolases"/>
    <property type="match status" value="1"/>
</dbReference>
<dbReference type="RefSeq" id="WP_015705555.1">
    <property type="nucleotide sequence ID" value="NC_015663.1"/>
</dbReference>
<dbReference type="eggNOG" id="COG2267">
    <property type="taxonomic scope" value="Bacteria"/>
</dbReference>
<reference evidence="2 3" key="1">
    <citation type="journal article" date="2012" name="J. Bacteriol.">
        <title>Complete genome sequence of Enterobacter aerogenes KCTC 2190.</title>
        <authorList>
            <person name="Shin S.H."/>
            <person name="Kim S."/>
            <person name="Kim J.Y."/>
            <person name="Lee S."/>
            <person name="Um Y."/>
            <person name="Oh M.K."/>
            <person name="Kim Y.R."/>
            <person name="Lee J."/>
            <person name="Yang K.S."/>
        </authorList>
    </citation>
    <scope>NUCLEOTIDE SEQUENCE [LARGE SCALE GENOMIC DNA]</scope>
    <source>
        <strain evidence="2 3">KCTC 2190</strain>
    </source>
</reference>
<keyword evidence="3" id="KW-1185">Reference proteome</keyword>
<dbReference type="Pfam" id="PF00561">
    <property type="entry name" value="Abhydrolase_1"/>
    <property type="match status" value="1"/>
</dbReference>
<dbReference type="InterPro" id="IPR029058">
    <property type="entry name" value="AB_hydrolase_fold"/>
</dbReference>
<dbReference type="PATRIC" id="fig|1028307.3.peg.4016"/>